<dbReference type="EMBL" id="BPQB01000004">
    <property type="protein sequence ID" value="GJE86744.1"/>
    <property type="molecule type" value="Genomic_DNA"/>
</dbReference>
<sequence>MPTIETKAAYETFLRENYCTVAARVLFLWDFCVTLDGEIRWVWGQKTTPATVLFVMNRYVNLLITILELWDQTPFQTTQLRTLHTRAPDPSPRGLIHRLSLYDFTCICFMGPRLEAGSASAPSVPSLAHL</sequence>
<dbReference type="Pfam" id="PF20151">
    <property type="entry name" value="DUF6533"/>
    <property type="match status" value="1"/>
</dbReference>
<organism evidence="2 3">
    <name type="scientific">Phanerochaete sordida</name>
    <dbReference type="NCBI Taxonomy" id="48140"/>
    <lineage>
        <taxon>Eukaryota</taxon>
        <taxon>Fungi</taxon>
        <taxon>Dikarya</taxon>
        <taxon>Basidiomycota</taxon>
        <taxon>Agaricomycotina</taxon>
        <taxon>Agaricomycetes</taxon>
        <taxon>Polyporales</taxon>
        <taxon>Phanerochaetaceae</taxon>
        <taxon>Phanerochaete</taxon>
    </lineage>
</organism>
<comment type="caution">
    <text evidence="2">The sequence shown here is derived from an EMBL/GenBank/DDBJ whole genome shotgun (WGS) entry which is preliminary data.</text>
</comment>
<proteinExistence type="predicted"/>
<dbReference type="InterPro" id="IPR045340">
    <property type="entry name" value="DUF6533"/>
</dbReference>
<evidence type="ECO:0000313" key="3">
    <source>
        <dbReference type="Proteomes" id="UP000703269"/>
    </source>
</evidence>
<gene>
    <name evidence="2" type="ORF">PsYK624_028250</name>
</gene>
<dbReference type="Proteomes" id="UP000703269">
    <property type="component" value="Unassembled WGS sequence"/>
</dbReference>
<name>A0A9P3G2M0_9APHY</name>
<dbReference type="AlphaFoldDB" id="A0A9P3G2M0"/>
<accession>A0A9P3G2M0</accession>
<feature type="domain" description="DUF6533" evidence="1">
    <location>
        <begin position="18"/>
        <end position="60"/>
    </location>
</feature>
<evidence type="ECO:0000259" key="1">
    <source>
        <dbReference type="Pfam" id="PF20151"/>
    </source>
</evidence>
<dbReference type="OrthoDB" id="3354157at2759"/>
<reference evidence="2 3" key="1">
    <citation type="submission" date="2021-08" db="EMBL/GenBank/DDBJ databases">
        <title>Draft Genome Sequence of Phanerochaete sordida strain YK-624.</title>
        <authorList>
            <person name="Mori T."/>
            <person name="Dohra H."/>
            <person name="Suzuki T."/>
            <person name="Kawagishi H."/>
            <person name="Hirai H."/>
        </authorList>
    </citation>
    <scope>NUCLEOTIDE SEQUENCE [LARGE SCALE GENOMIC DNA]</scope>
    <source>
        <strain evidence="2 3">YK-624</strain>
    </source>
</reference>
<keyword evidence="3" id="KW-1185">Reference proteome</keyword>
<protein>
    <recommendedName>
        <fullName evidence="1">DUF6533 domain-containing protein</fullName>
    </recommendedName>
</protein>
<evidence type="ECO:0000313" key="2">
    <source>
        <dbReference type="EMBL" id="GJE86744.1"/>
    </source>
</evidence>